<evidence type="ECO:0000313" key="2">
    <source>
        <dbReference type="EMBL" id="TNN75245.1"/>
    </source>
</evidence>
<protein>
    <submittedName>
        <fullName evidence="2">Uncharacterized protein</fullName>
    </submittedName>
</protein>
<reference evidence="2 3" key="1">
    <citation type="submission" date="2019-03" db="EMBL/GenBank/DDBJ databases">
        <title>First draft genome of Liparis tanakae, snailfish: a comprehensive survey of snailfish specific genes.</title>
        <authorList>
            <person name="Kim W."/>
            <person name="Song I."/>
            <person name="Jeong J.-H."/>
            <person name="Kim D."/>
            <person name="Kim S."/>
            <person name="Ryu S."/>
            <person name="Song J.Y."/>
            <person name="Lee S.K."/>
        </authorList>
    </citation>
    <scope>NUCLEOTIDE SEQUENCE [LARGE SCALE GENOMIC DNA]</scope>
    <source>
        <tissue evidence="2">Muscle</tissue>
    </source>
</reference>
<dbReference type="Proteomes" id="UP000314294">
    <property type="component" value="Unassembled WGS sequence"/>
</dbReference>
<organism evidence="2 3">
    <name type="scientific">Liparis tanakae</name>
    <name type="common">Tanaka's snailfish</name>
    <dbReference type="NCBI Taxonomy" id="230148"/>
    <lineage>
        <taxon>Eukaryota</taxon>
        <taxon>Metazoa</taxon>
        <taxon>Chordata</taxon>
        <taxon>Craniata</taxon>
        <taxon>Vertebrata</taxon>
        <taxon>Euteleostomi</taxon>
        <taxon>Actinopterygii</taxon>
        <taxon>Neopterygii</taxon>
        <taxon>Teleostei</taxon>
        <taxon>Neoteleostei</taxon>
        <taxon>Acanthomorphata</taxon>
        <taxon>Eupercaria</taxon>
        <taxon>Perciformes</taxon>
        <taxon>Cottioidei</taxon>
        <taxon>Cottales</taxon>
        <taxon>Liparidae</taxon>
        <taxon>Liparis</taxon>
    </lineage>
</organism>
<sequence>MPSTTKRTRRKTPAQRKNSQKVISTKRQTCNSNKPRGRATERPQKTPAEPKKSTARVQAQSGRSPRGRGRGQKQQGGRRETSSITAKNHKKQAPKHQRQRFNS</sequence>
<dbReference type="OrthoDB" id="10626213at2759"/>
<feature type="region of interest" description="Disordered" evidence="1">
    <location>
        <begin position="1"/>
        <end position="103"/>
    </location>
</feature>
<feature type="compositionally biased region" description="Polar residues" evidence="1">
    <location>
        <begin position="15"/>
        <end position="34"/>
    </location>
</feature>
<feature type="compositionally biased region" description="Basic residues" evidence="1">
    <location>
        <begin position="87"/>
        <end position="103"/>
    </location>
</feature>
<proteinExistence type="predicted"/>
<evidence type="ECO:0000313" key="3">
    <source>
        <dbReference type="Proteomes" id="UP000314294"/>
    </source>
</evidence>
<feature type="compositionally biased region" description="Basic residues" evidence="1">
    <location>
        <begin position="1"/>
        <end position="14"/>
    </location>
</feature>
<gene>
    <name evidence="2" type="ORF">EYF80_014482</name>
</gene>
<evidence type="ECO:0000256" key="1">
    <source>
        <dbReference type="SAM" id="MobiDB-lite"/>
    </source>
</evidence>
<name>A0A4Z2ICM7_9TELE</name>
<comment type="caution">
    <text evidence="2">The sequence shown here is derived from an EMBL/GenBank/DDBJ whole genome shotgun (WGS) entry which is preliminary data.</text>
</comment>
<dbReference type="AlphaFoldDB" id="A0A4Z2ICM7"/>
<feature type="compositionally biased region" description="Basic and acidic residues" evidence="1">
    <location>
        <begin position="38"/>
        <end position="52"/>
    </location>
</feature>
<keyword evidence="3" id="KW-1185">Reference proteome</keyword>
<accession>A0A4Z2ICM7</accession>
<dbReference type="EMBL" id="SRLO01000105">
    <property type="protein sequence ID" value="TNN75245.1"/>
    <property type="molecule type" value="Genomic_DNA"/>
</dbReference>